<sequence length="70" mass="8146">MRTKFRKRFMRKDQTVFETDVGLDVVLSDGRLDKAFALSLVSLKPESCPVAASEWKASQARKQHRERDYD</sequence>
<gene>
    <name evidence="1" type="ORF">EVAR_3040_1</name>
</gene>
<reference evidence="1 2" key="1">
    <citation type="journal article" date="2019" name="Commun. Biol.">
        <title>The bagworm genome reveals a unique fibroin gene that provides high tensile strength.</title>
        <authorList>
            <person name="Kono N."/>
            <person name="Nakamura H."/>
            <person name="Ohtoshi R."/>
            <person name="Tomita M."/>
            <person name="Numata K."/>
            <person name="Arakawa K."/>
        </authorList>
    </citation>
    <scope>NUCLEOTIDE SEQUENCE [LARGE SCALE GENOMIC DNA]</scope>
</reference>
<dbReference type="EMBL" id="BGZK01000018">
    <property type="protein sequence ID" value="GBP05544.1"/>
    <property type="molecule type" value="Genomic_DNA"/>
</dbReference>
<keyword evidence="2" id="KW-1185">Reference proteome</keyword>
<evidence type="ECO:0000313" key="2">
    <source>
        <dbReference type="Proteomes" id="UP000299102"/>
    </source>
</evidence>
<proteinExistence type="predicted"/>
<dbReference type="AlphaFoldDB" id="A0A4C1SUH1"/>
<accession>A0A4C1SUH1</accession>
<dbReference type="Proteomes" id="UP000299102">
    <property type="component" value="Unassembled WGS sequence"/>
</dbReference>
<name>A0A4C1SUH1_EUMVA</name>
<organism evidence="1 2">
    <name type="scientific">Eumeta variegata</name>
    <name type="common">Bagworm moth</name>
    <name type="synonym">Eumeta japonica</name>
    <dbReference type="NCBI Taxonomy" id="151549"/>
    <lineage>
        <taxon>Eukaryota</taxon>
        <taxon>Metazoa</taxon>
        <taxon>Ecdysozoa</taxon>
        <taxon>Arthropoda</taxon>
        <taxon>Hexapoda</taxon>
        <taxon>Insecta</taxon>
        <taxon>Pterygota</taxon>
        <taxon>Neoptera</taxon>
        <taxon>Endopterygota</taxon>
        <taxon>Lepidoptera</taxon>
        <taxon>Glossata</taxon>
        <taxon>Ditrysia</taxon>
        <taxon>Tineoidea</taxon>
        <taxon>Psychidae</taxon>
        <taxon>Oiketicinae</taxon>
        <taxon>Eumeta</taxon>
    </lineage>
</organism>
<protein>
    <submittedName>
        <fullName evidence="1">Uncharacterized protein</fullName>
    </submittedName>
</protein>
<evidence type="ECO:0000313" key="1">
    <source>
        <dbReference type="EMBL" id="GBP05544.1"/>
    </source>
</evidence>
<comment type="caution">
    <text evidence="1">The sequence shown here is derived from an EMBL/GenBank/DDBJ whole genome shotgun (WGS) entry which is preliminary data.</text>
</comment>